<keyword evidence="1" id="KW-0812">Transmembrane</keyword>
<protein>
    <submittedName>
        <fullName evidence="2">Uncharacterized protein</fullName>
    </submittedName>
</protein>
<reference evidence="2" key="1">
    <citation type="submission" date="2018-05" db="EMBL/GenBank/DDBJ databases">
        <authorList>
            <person name="Lanie J.A."/>
            <person name="Ng W.-L."/>
            <person name="Kazmierczak K.M."/>
            <person name="Andrzejewski T.M."/>
            <person name="Davidsen T.M."/>
            <person name="Wayne K.J."/>
            <person name="Tettelin H."/>
            <person name="Glass J.I."/>
            <person name="Rusch D."/>
            <person name="Podicherti R."/>
            <person name="Tsui H.-C.T."/>
            <person name="Winkler M.E."/>
        </authorList>
    </citation>
    <scope>NUCLEOTIDE SEQUENCE</scope>
</reference>
<evidence type="ECO:0000313" key="2">
    <source>
        <dbReference type="EMBL" id="SVC91439.1"/>
    </source>
</evidence>
<organism evidence="2">
    <name type="scientific">marine metagenome</name>
    <dbReference type="NCBI Taxonomy" id="408172"/>
    <lineage>
        <taxon>unclassified sequences</taxon>
        <taxon>metagenomes</taxon>
        <taxon>ecological metagenomes</taxon>
    </lineage>
</organism>
<sequence>MKKLYIIFLIPLTILVLAAIFLAINSIYDDRLHMQQGIHIQGMGVQAYIASMFSVFYIPFYLFYVFKIRKWVFKK</sequence>
<gene>
    <name evidence="2" type="ORF">METZ01_LOCUS344293</name>
</gene>
<proteinExistence type="predicted"/>
<feature type="transmembrane region" description="Helical" evidence="1">
    <location>
        <begin position="48"/>
        <end position="66"/>
    </location>
</feature>
<name>A0A382R117_9ZZZZ</name>
<accession>A0A382R117</accession>
<dbReference type="AlphaFoldDB" id="A0A382R117"/>
<keyword evidence="1" id="KW-0472">Membrane</keyword>
<keyword evidence="1" id="KW-1133">Transmembrane helix</keyword>
<dbReference type="EMBL" id="UINC01118365">
    <property type="protein sequence ID" value="SVC91439.1"/>
    <property type="molecule type" value="Genomic_DNA"/>
</dbReference>
<feature type="transmembrane region" description="Helical" evidence="1">
    <location>
        <begin position="7"/>
        <end position="28"/>
    </location>
</feature>
<evidence type="ECO:0000256" key="1">
    <source>
        <dbReference type="SAM" id="Phobius"/>
    </source>
</evidence>